<evidence type="ECO:0000256" key="2">
    <source>
        <dbReference type="ARBA" id="ARBA00004651"/>
    </source>
</evidence>
<dbReference type="HOGENOM" id="CLU_019564_1_0_0"/>
<dbReference type="RefSeq" id="WP_013010662.1">
    <property type="nucleotide sequence ID" value="NC_013943.1"/>
</dbReference>
<dbReference type="EC" id="2.7.13.3" evidence="3"/>
<evidence type="ECO:0000256" key="7">
    <source>
        <dbReference type="ARBA" id="ARBA00022692"/>
    </source>
</evidence>
<dbReference type="InterPro" id="IPR045671">
    <property type="entry name" value="NtrY-like_N"/>
</dbReference>
<keyword evidence="12" id="KW-0902">Two-component regulatory system</keyword>
<organism evidence="17 18">
    <name type="scientific">Denitrovibrio acetiphilus (strain DSM 12809 / NBRC 114555 / N2460)</name>
    <dbReference type="NCBI Taxonomy" id="522772"/>
    <lineage>
        <taxon>Bacteria</taxon>
        <taxon>Pseudomonadati</taxon>
        <taxon>Deferribacterota</taxon>
        <taxon>Deferribacteres</taxon>
        <taxon>Deferribacterales</taxon>
        <taxon>Geovibrionaceae</taxon>
        <taxon>Denitrovibrio</taxon>
    </lineage>
</organism>
<evidence type="ECO:0000256" key="4">
    <source>
        <dbReference type="ARBA" id="ARBA00022475"/>
    </source>
</evidence>
<dbReference type="Pfam" id="PF02518">
    <property type="entry name" value="HATPase_c"/>
    <property type="match status" value="1"/>
</dbReference>
<protein>
    <recommendedName>
        <fullName evidence="3">histidine kinase</fullName>
        <ecNumber evidence="3">2.7.13.3</ecNumber>
    </recommendedName>
</protein>
<dbReference type="Proteomes" id="UP000002012">
    <property type="component" value="Chromosome"/>
</dbReference>
<keyword evidence="7 14" id="KW-0812">Transmembrane</keyword>
<keyword evidence="10" id="KW-0067">ATP-binding</keyword>
<dbReference type="Gene3D" id="3.30.565.10">
    <property type="entry name" value="Histidine kinase-like ATPase, C-terminal domain"/>
    <property type="match status" value="1"/>
</dbReference>
<dbReference type="GO" id="GO:0005524">
    <property type="term" value="F:ATP binding"/>
    <property type="evidence" value="ECO:0007669"/>
    <property type="project" value="UniProtKB-KW"/>
</dbReference>
<keyword evidence="5" id="KW-0597">Phosphoprotein</keyword>
<keyword evidence="13 14" id="KW-0472">Membrane</keyword>
<evidence type="ECO:0000256" key="13">
    <source>
        <dbReference type="ARBA" id="ARBA00023136"/>
    </source>
</evidence>
<dbReference type="Pfam" id="PF00672">
    <property type="entry name" value="HAMP"/>
    <property type="match status" value="1"/>
</dbReference>
<dbReference type="Pfam" id="PF00512">
    <property type="entry name" value="HisKA"/>
    <property type="match status" value="1"/>
</dbReference>
<evidence type="ECO:0000256" key="9">
    <source>
        <dbReference type="ARBA" id="ARBA00022777"/>
    </source>
</evidence>
<dbReference type="PaxDb" id="522772-Dacet_1368"/>
<keyword evidence="11 14" id="KW-1133">Transmembrane helix</keyword>
<evidence type="ECO:0000259" key="16">
    <source>
        <dbReference type="PROSITE" id="PS50885"/>
    </source>
</evidence>
<dbReference type="CDD" id="cd00082">
    <property type="entry name" value="HisKA"/>
    <property type="match status" value="1"/>
</dbReference>
<keyword evidence="4" id="KW-1003">Cell membrane</keyword>
<feature type="domain" description="HAMP" evidence="16">
    <location>
        <begin position="327"/>
        <end position="379"/>
    </location>
</feature>
<keyword evidence="8" id="KW-0547">Nucleotide-binding</keyword>
<dbReference type="PANTHER" id="PTHR45528">
    <property type="entry name" value="SENSOR HISTIDINE KINASE CPXA"/>
    <property type="match status" value="1"/>
</dbReference>
<dbReference type="Gene3D" id="1.10.287.130">
    <property type="match status" value="1"/>
</dbReference>
<evidence type="ECO:0000256" key="12">
    <source>
        <dbReference type="ARBA" id="ARBA00023012"/>
    </source>
</evidence>
<comment type="catalytic activity">
    <reaction evidence="1">
        <text>ATP + protein L-histidine = ADP + protein N-phospho-L-histidine.</text>
        <dbReference type="EC" id="2.7.13.3"/>
    </reaction>
</comment>
<dbReference type="InterPro" id="IPR003594">
    <property type="entry name" value="HATPase_dom"/>
</dbReference>
<dbReference type="SMART" id="SM00388">
    <property type="entry name" value="HisKA"/>
    <property type="match status" value="1"/>
</dbReference>
<dbReference type="PRINTS" id="PR00344">
    <property type="entry name" value="BCTRLSENSOR"/>
</dbReference>
<dbReference type="InterPro" id="IPR003661">
    <property type="entry name" value="HisK_dim/P_dom"/>
</dbReference>
<evidence type="ECO:0000256" key="6">
    <source>
        <dbReference type="ARBA" id="ARBA00022679"/>
    </source>
</evidence>
<dbReference type="STRING" id="522772.Dacet_1368"/>
<evidence type="ECO:0000313" key="18">
    <source>
        <dbReference type="Proteomes" id="UP000002012"/>
    </source>
</evidence>
<evidence type="ECO:0000259" key="15">
    <source>
        <dbReference type="PROSITE" id="PS50109"/>
    </source>
</evidence>
<dbReference type="PANTHER" id="PTHR45528:SF1">
    <property type="entry name" value="SENSOR HISTIDINE KINASE CPXA"/>
    <property type="match status" value="1"/>
</dbReference>
<dbReference type="InterPro" id="IPR004358">
    <property type="entry name" value="Sig_transdc_His_kin-like_C"/>
</dbReference>
<dbReference type="CDD" id="cd06225">
    <property type="entry name" value="HAMP"/>
    <property type="match status" value="1"/>
</dbReference>
<evidence type="ECO:0000256" key="3">
    <source>
        <dbReference type="ARBA" id="ARBA00012438"/>
    </source>
</evidence>
<keyword evidence="18" id="KW-1185">Reference proteome</keyword>
<evidence type="ECO:0000256" key="1">
    <source>
        <dbReference type="ARBA" id="ARBA00000085"/>
    </source>
</evidence>
<proteinExistence type="predicted"/>
<reference evidence="17 18" key="1">
    <citation type="journal article" date="2010" name="Stand. Genomic Sci.">
        <title>Complete genome sequence of Denitrovibrio acetiphilus type strain (N2460).</title>
        <authorList>
            <person name="Kiss H."/>
            <person name="Lang E."/>
            <person name="Lapidus A."/>
            <person name="Copeland A."/>
            <person name="Nolan M."/>
            <person name="Glavina Del Rio T."/>
            <person name="Chen F."/>
            <person name="Lucas S."/>
            <person name="Tice H."/>
            <person name="Cheng J.F."/>
            <person name="Han C."/>
            <person name="Goodwin L."/>
            <person name="Pitluck S."/>
            <person name="Liolios K."/>
            <person name="Pati A."/>
            <person name="Ivanova N."/>
            <person name="Mavromatis K."/>
            <person name="Chen A."/>
            <person name="Palaniappan K."/>
            <person name="Land M."/>
            <person name="Hauser L."/>
            <person name="Chang Y.J."/>
            <person name="Jeffries C.D."/>
            <person name="Detter J.C."/>
            <person name="Brettin T."/>
            <person name="Spring S."/>
            <person name="Rohde M."/>
            <person name="Goker M."/>
            <person name="Woyke T."/>
            <person name="Bristow J."/>
            <person name="Eisen J.A."/>
            <person name="Markowitz V."/>
            <person name="Hugenholtz P."/>
            <person name="Kyrpides N.C."/>
            <person name="Klenk H.P."/>
        </authorList>
    </citation>
    <scope>NUCLEOTIDE SEQUENCE [LARGE SCALE GENOMIC DNA]</scope>
    <source>
        <strain evidence="18">DSM 12809 / NBRC 114555 / N2460</strain>
    </source>
</reference>
<dbReference type="KEGG" id="dap:Dacet_1368"/>
<dbReference type="SUPFAM" id="SSF47384">
    <property type="entry name" value="Homodimeric domain of signal transducing histidine kinase"/>
    <property type="match status" value="1"/>
</dbReference>
<evidence type="ECO:0000256" key="5">
    <source>
        <dbReference type="ARBA" id="ARBA00022553"/>
    </source>
</evidence>
<feature type="transmembrane region" description="Helical" evidence="14">
    <location>
        <begin position="21"/>
        <end position="39"/>
    </location>
</feature>
<dbReference type="GO" id="GO:0000155">
    <property type="term" value="F:phosphorelay sensor kinase activity"/>
    <property type="evidence" value="ECO:0007669"/>
    <property type="project" value="InterPro"/>
</dbReference>
<evidence type="ECO:0000256" key="10">
    <source>
        <dbReference type="ARBA" id="ARBA00022840"/>
    </source>
</evidence>
<dbReference type="SUPFAM" id="SSF158472">
    <property type="entry name" value="HAMP domain-like"/>
    <property type="match status" value="1"/>
</dbReference>
<evidence type="ECO:0000256" key="11">
    <source>
        <dbReference type="ARBA" id="ARBA00022989"/>
    </source>
</evidence>
<accession>D4H7Z1</accession>
<keyword evidence="6" id="KW-0808">Transferase</keyword>
<dbReference type="InterPro" id="IPR050398">
    <property type="entry name" value="HssS/ArlS-like"/>
</dbReference>
<dbReference type="AlphaFoldDB" id="D4H7Z1"/>
<comment type="subcellular location">
    <subcellularLocation>
        <location evidence="2">Cell membrane</location>
        <topology evidence="2">Multi-pass membrane protein</topology>
    </subcellularLocation>
</comment>
<evidence type="ECO:0000256" key="8">
    <source>
        <dbReference type="ARBA" id="ARBA00022741"/>
    </source>
</evidence>
<dbReference type="eggNOG" id="COG5000">
    <property type="taxonomic scope" value="Bacteria"/>
</dbReference>
<dbReference type="SMART" id="SM00304">
    <property type="entry name" value="HAMP"/>
    <property type="match status" value="1"/>
</dbReference>
<dbReference type="Gene3D" id="6.10.340.10">
    <property type="match status" value="1"/>
</dbReference>
<feature type="transmembrane region" description="Helical" evidence="14">
    <location>
        <begin position="96"/>
        <end position="116"/>
    </location>
</feature>
<evidence type="ECO:0000313" key="17">
    <source>
        <dbReference type="EMBL" id="ADD68140.1"/>
    </source>
</evidence>
<name>D4H7Z1_DENA2</name>
<dbReference type="PROSITE" id="PS50885">
    <property type="entry name" value="HAMP"/>
    <property type="match status" value="1"/>
</dbReference>
<dbReference type="InterPro" id="IPR036097">
    <property type="entry name" value="HisK_dim/P_sf"/>
</dbReference>
<evidence type="ECO:0000256" key="14">
    <source>
        <dbReference type="SAM" id="Phobius"/>
    </source>
</evidence>
<dbReference type="EMBL" id="CP001968">
    <property type="protein sequence ID" value="ADD68140.1"/>
    <property type="molecule type" value="Genomic_DNA"/>
</dbReference>
<feature type="transmembrane region" description="Helical" evidence="14">
    <location>
        <begin position="51"/>
        <end position="75"/>
    </location>
</feature>
<keyword evidence="9 17" id="KW-0418">Kinase</keyword>
<dbReference type="SMART" id="SM00387">
    <property type="entry name" value="HATPase_c"/>
    <property type="match status" value="1"/>
</dbReference>
<dbReference type="Pfam" id="PF19312">
    <property type="entry name" value="NtrY_N"/>
    <property type="match status" value="1"/>
</dbReference>
<gene>
    <name evidence="17" type="ordered locus">Dacet_1368</name>
</gene>
<dbReference type="GO" id="GO:0005886">
    <property type="term" value="C:plasma membrane"/>
    <property type="evidence" value="ECO:0007669"/>
    <property type="project" value="UniProtKB-SubCell"/>
</dbReference>
<feature type="domain" description="Histidine kinase" evidence="15">
    <location>
        <begin position="516"/>
        <end position="724"/>
    </location>
</feature>
<dbReference type="PROSITE" id="PS50109">
    <property type="entry name" value="HIS_KIN"/>
    <property type="match status" value="1"/>
</dbReference>
<dbReference type="InterPro" id="IPR036890">
    <property type="entry name" value="HATPase_C_sf"/>
</dbReference>
<dbReference type="OrthoDB" id="1931120at2"/>
<dbReference type="InterPro" id="IPR003660">
    <property type="entry name" value="HAMP_dom"/>
</dbReference>
<dbReference type="PIRSF" id="PIRSF037532">
    <property type="entry name" value="STHK_NtrY"/>
    <property type="match status" value="1"/>
</dbReference>
<dbReference type="SUPFAM" id="SSF55874">
    <property type="entry name" value="ATPase domain of HSP90 chaperone/DNA topoisomerase II/histidine kinase"/>
    <property type="match status" value="1"/>
</dbReference>
<sequence precursor="true">MIKFKFKKNEKEQQGDINIKKLAVYSLMVAVLLLVNFFAGSKIVNTSFPWYSNVSIFLLININIILLLVVLILIFRNLGKLFIDRKKNLFGTRLQGKLVIFSTLIAVVPVLVVFIFSSSIINNSIDKWFDAQIEQALKSSIDLMQKYQNRLEKDIVEQSDILSGFISSGEYLFKTKYDQLEEFTANYIDKNRIDGIAVYNNQNIRISSQEKSFFYFNTFVNESIIKDILEKKSIARYEFVGNDQIYWVGHPIFSNKSNNIVIGALFIYKLVPVNEADKVTKILDSYNNYRQTKFFAEPVKNSYKILLVLITLLVVFAGIWGSLVYAKSITKPIELLAAASVEVSKGNLNIEVDVQGDDELAFMTRAFNSMVKRLKMHNDELNLKNEKLSEMFMQIARDNQYIDSIFKNVKSAIFYYTSRLEPLKTNDYAEEILRYAEAEFNDHVLIPASVFVAADEREFEFQIEMMIEGEMRTLTANITKIYDHEGKAENLVIVLDDITDLLNFQRVNIWKEIATRIAHEIKNPLTPIKLTAERVHKKTSAGGDTQDFIISSMETIINEVEGLQTMVNEFNMFARLPELKKDVFPLCVFLDEVASFYTASHPNVHIDIDCEDIEMFGDRPQLKRVFINLMSNSIDAMVNNTGSISISAVENQDRLRIIYEDSGKGIPSEDLHRIFIPYFSKKPDGTGLGLAIVKKIIEVHNGTVIAESEYGKYTRFIMEFHKAV</sequence>
<dbReference type="InterPro" id="IPR017232">
    <property type="entry name" value="NtrY"/>
</dbReference>
<dbReference type="InParanoid" id="D4H7Z1"/>
<dbReference type="InterPro" id="IPR005467">
    <property type="entry name" value="His_kinase_dom"/>
</dbReference>
<dbReference type="Gene3D" id="3.30.450.20">
    <property type="entry name" value="PAS domain"/>
    <property type="match status" value="1"/>
</dbReference>